<comment type="caution">
    <text evidence="2">The sequence shown here is derived from an EMBL/GenBank/DDBJ whole genome shotgun (WGS) entry which is preliminary data.</text>
</comment>
<sequence>MAGTRASARRSCELRNQEIPERLGPHGTENHPVLSGHTEDRHIASSSQGKMTPSSFLGSRQARIRLAQTWLQWFLQGGATSGASGTRIIAFCFDNTAWKHWHRARCFGSD</sequence>
<feature type="compositionally biased region" description="Polar residues" evidence="1">
    <location>
        <begin position="44"/>
        <end position="55"/>
    </location>
</feature>
<accession>A0A8J4XYE2</accession>
<organism evidence="2 3">
    <name type="scientific">Chionoecetes opilio</name>
    <name type="common">Atlantic snow crab</name>
    <name type="synonym">Cancer opilio</name>
    <dbReference type="NCBI Taxonomy" id="41210"/>
    <lineage>
        <taxon>Eukaryota</taxon>
        <taxon>Metazoa</taxon>
        <taxon>Ecdysozoa</taxon>
        <taxon>Arthropoda</taxon>
        <taxon>Crustacea</taxon>
        <taxon>Multicrustacea</taxon>
        <taxon>Malacostraca</taxon>
        <taxon>Eumalacostraca</taxon>
        <taxon>Eucarida</taxon>
        <taxon>Decapoda</taxon>
        <taxon>Pleocyemata</taxon>
        <taxon>Brachyura</taxon>
        <taxon>Eubrachyura</taxon>
        <taxon>Majoidea</taxon>
        <taxon>Majidae</taxon>
        <taxon>Chionoecetes</taxon>
    </lineage>
</organism>
<evidence type="ECO:0000313" key="3">
    <source>
        <dbReference type="Proteomes" id="UP000770661"/>
    </source>
</evidence>
<reference evidence="2" key="1">
    <citation type="submission" date="2020-07" db="EMBL/GenBank/DDBJ databases">
        <title>The High-quality genome of the commercially important snow crab, Chionoecetes opilio.</title>
        <authorList>
            <person name="Jeong J.-H."/>
            <person name="Ryu S."/>
        </authorList>
    </citation>
    <scope>NUCLEOTIDE SEQUENCE</scope>
    <source>
        <strain evidence="2">MADBK_172401_WGS</strain>
        <tissue evidence="2">Digestive gland</tissue>
    </source>
</reference>
<dbReference type="EMBL" id="JACEEZ010018337">
    <property type="protein sequence ID" value="KAG0717025.1"/>
    <property type="molecule type" value="Genomic_DNA"/>
</dbReference>
<proteinExistence type="predicted"/>
<evidence type="ECO:0000256" key="1">
    <source>
        <dbReference type="SAM" id="MobiDB-lite"/>
    </source>
</evidence>
<gene>
    <name evidence="2" type="ORF">GWK47_008290</name>
</gene>
<evidence type="ECO:0000313" key="2">
    <source>
        <dbReference type="EMBL" id="KAG0717025.1"/>
    </source>
</evidence>
<protein>
    <submittedName>
        <fullName evidence="2">Uncharacterized protein</fullName>
    </submittedName>
</protein>
<feature type="compositionally biased region" description="Basic and acidic residues" evidence="1">
    <location>
        <begin position="10"/>
        <end position="24"/>
    </location>
</feature>
<dbReference type="Proteomes" id="UP000770661">
    <property type="component" value="Unassembled WGS sequence"/>
</dbReference>
<keyword evidence="3" id="KW-1185">Reference proteome</keyword>
<feature type="region of interest" description="Disordered" evidence="1">
    <location>
        <begin position="1"/>
        <end position="55"/>
    </location>
</feature>
<dbReference type="AlphaFoldDB" id="A0A8J4XYE2"/>
<name>A0A8J4XYE2_CHIOP</name>